<dbReference type="InterPro" id="IPR050490">
    <property type="entry name" value="Bact_solute-bd_prot1"/>
</dbReference>
<keyword evidence="1" id="KW-1003">Cell membrane</keyword>
<keyword evidence="5" id="KW-0449">Lipoprotein</keyword>
<dbReference type="EMBL" id="LITQ01000024">
    <property type="protein sequence ID" value="OAA91706.1"/>
    <property type="molecule type" value="Genomic_DNA"/>
</dbReference>
<protein>
    <submittedName>
        <fullName evidence="6 7">Arabinose-binding protein</fullName>
    </submittedName>
</protein>
<evidence type="ECO:0000256" key="4">
    <source>
        <dbReference type="ARBA" id="ARBA00023139"/>
    </source>
</evidence>
<evidence type="ECO:0000313" key="9">
    <source>
        <dbReference type="Proteomes" id="UP000093694"/>
    </source>
</evidence>
<sequence>MKRYIRITLLLIMLVTLCLMVVSCNKKQDSENNERVLKGNIKIVTDVEHGPQFELAAEAFEKLHKKVNINVITVKDTDNNVEAIFNGPQYEADITTINDSSIKHIIIKNPEKFLDMTDSVKGYKDELLTNKIYNDTIKGKIYALPWDTYPKALLYRKDIFDKEGIDVNTIKSWSDYIEAGRKISKDTGKIFIANSSEDNNDIYLLLSNQLGTSYFNQSGKSDFKSQKWARVIEISKILYGEGLIQEISSKDEVINKAQLSKIVSFIADPTYAVTLMNKFPQSKGKWGVMKLPAFEDGGNRDVSLGGINLVINKNTSESNLSEEFVKFALTDGKLQMDLLNKYGRFPVSTDAYNFVDLNKNITYFDSTIWNLFGSVEQGSFSINYTKNFPDIREKIRGVLNQTNIKSENYKSIIERLESILK</sequence>
<keyword evidence="9" id="KW-1185">Reference proteome</keyword>
<evidence type="ECO:0000256" key="2">
    <source>
        <dbReference type="ARBA" id="ARBA00022729"/>
    </source>
</evidence>
<dbReference type="Proteomes" id="UP000093694">
    <property type="component" value="Unassembled WGS sequence"/>
</dbReference>
<dbReference type="InterPro" id="IPR006059">
    <property type="entry name" value="SBP"/>
</dbReference>
<dbReference type="Gene3D" id="3.40.190.10">
    <property type="entry name" value="Periplasmic binding protein-like II"/>
    <property type="match status" value="1"/>
</dbReference>
<reference evidence="7 9" key="2">
    <citation type="journal article" date="2016" name="Front. Microbiol.">
        <title>Industrial Acetogenic Biocatalysts: A Comparative Metabolic and Genomic Analysis.</title>
        <authorList>
            <person name="Bengelsdorf F."/>
            <person name="Poehlein A."/>
            <person name="Sonja S."/>
            <person name="Erz C."/>
            <person name="Hummel T."/>
            <person name="Hoffmeister S."/>
            <person name="Daniel R."/>
            <person name="Durre P."/>
        </authorList>
    </citation>
    <scope>NUCLEOTIDE SEQUENCE [LARGE SCALE GENOMIC DNA]</scope>
    <source>
        <strain evidence="7 9">PTA-10522</strain>
    </source>
</reference>
<dbReference type="PROSITE" id="PS51257">
    <property type="entry name" value="PROKAR_LIPOPROTEIN"/>
    <property type="match status" value="1"/>
</dbReference>
<proteinExistence type="predicted"/>
<name>A0A162LCD4_9CLOT</name>
<evidence type="ECO:0000313" key="8">
    <source>
        <dbReference type="Proteomes" id="UP000077384"/>
    </source>
</evidence>
<comment type="caution">
    <text evidence="6">The sequence shown here is derived from an EMBL/GenBank/DDBJ whole genome shotgun (WGS) entry which is preliminary data.</text>
</comment>
<organism evidence="6 8">
    <name type="scientific">Clostridium coskatii</name>
    <dbReference type="NCBI Taxonomy" id="1705578"/>
    <lineage>
        <taxon>Bacteria</taxon>
        <taxon>Bacillati</taxon>
        <taxon>Bacillota</taxon>
        <taxon>Clostridia</taxon>
        <taxon>Eubacteriales</taxon>
        <taxon>Clostridiaceae</taxon>
        <taxon>Clostridium</taxon>
    </lineage>
</organism>
<dbReference type="PANTHER" id="PTHR43649:SF33">
    <property type="entry name" value="POLYGALACTURONAN_RHAMNOGALACTURONAN-BINDING PROTEIN YTCQ"/>
    <property type="match status" value="1"/>
</dbReference>
<dbReference type="PATRIC" id="fig|1705578.3.peg.1847"/>
<dbReference type="EMBL" id="LROR01000018">
    <property type="protein sequence ID" value="OBR97655.1"/>
    <property type="molecule type" value="Genomic_DNA"/>
</dbReference>
<dbReference type="RefSeq" id="WP_063601724.1">
    <property type="nucleotide sequence ID" value="NZ_LITQ01000024.1"/>
</dbReference>
<evidence type="ECO:0000256" key="5">
    <source>
        <dbReference type="ARBA" id="ARBA00023288"/>
    </source>
</evidence>
<evidence type="ECO:0000256" key="3">
    <source>
        <dbReference type="ARBA" id="ARBA00023136"/>
    </source>
</evidence>
<dbReference type="PANTHER" id="PTHR43649">
    <property type="entry name" value="ARABINOSE-BINDING PROTEIN-RELATED"/>
    <property type="match status" value="1"/>
</dbReference>
<evidence type="ECO:0000256" key="1">
    <source>
        <dbReference type="ARBA" id="ARBA00022475"/>
    </source>
</evidence>
<dbReference type="AlphaFoldDB" id="A0A162LCD4"/>
<evidence type="ECO:0000313" key="6">
    <source>
        <dbReference type="EMBL" id="OAA91706.1"/>
    </source>
</evidence>
<keyword evidence="4" id="KW-0564">Palmitate</keyword>
<dbReference type="Proteomes" id="UP000077384">
    <property type="component" value="Unassembled WGS sequence"/>
</dbReference>
<dbReference type="SUPFAM" id="SSF53850">
    <property type="entry name" value="Periplasmic binding protein-like II"/>
    <property type="match status" value="1"/>
</dbReference>
<reference evidence="6 8" key="1">
    <citation type="journal article" date="2015" name="Biotechnol. Bioeng.">
        <title>Genome sequence and phenotypic characterization of Caulobacter segnis.</title>
        <authorList>
            <person name="Patel S."/>
            <person name="Fletcher B."/>
            <person name="Scott D.C."/>
            <person name="Ely B."/>
        </authorList>
    </citation>
    <scope>NUCLEOTIDE SEQUENCE [LARGE SCALE GENOMIC DNA]</scope>
    <source>
        <strain evidence="6 8">PS02</strain>
    </source>
</reference>
<dbReference type="Pfam" id="PF01547">
    <property type="entry name" value="SBP_bac_1"/>
    <property type="match status" value="1"/>
</dbReference>
<accession>A0A162LCD4</accession>
<evidence type="ECO:0000313" key="7">
    <source>
        <dbReference type="EMBL" id="OBR97655.1"/>
    </source>
</evidence>
<keyword evidence="3" id="KW-0472">Membrane</keyword>
<keyword evidence="2" id="KW-0732">Signal</keyword>
<gene>
    <name evidence="6" type="primary">araN</name>
    <name evidence="7" type="ORF">CLCOS_01250</name>
    <name evidence="6" type="ORF">WX73_01591</name>
</gene>